<feature type="compositionally biased region" description="Polar residues" evidence="7">
    <location>
        <begin position="571"/>
        <end position="581"/>
    </location>
</feature>
<keyword evidence="3" id="KW-0540">Nuclease</keyword>
<evidence type="ECO:0000256" key="4">
    <source>
        <dbReference type="ARBA" id="ARBA00022801"/>
    </source>
</evidence>
<dbReference type="PANTHER" id="PTHR30255:SF2">
    <property type="entry name" value="SINGLE-STRANDED-DNA-SPECIFIC EXONUCLEASE RECJ"/>
    <property type="match status" value="1"/>
</dbReference>
<dbReference type="InterPro" id="IPR018779">
    <property type="entry name" value="RecJ_C"/>
</dbReference>
<evidence type="ECO:0000256" key="6">
    <source>
        <dbReference type="SAM" id="Coils"/>
    </source>
</evidence>
<evidence type="ECO:0000259" key="10">
    <source>
        <dbReference type="Pfam" id="PF10141"/>
    </source>
</evidence>
<dbReference type="Proteomes" id="UP001597191">
    <property type="component" value="Unassembled WGS sequence"/>
</dbReference>
<evidence type="ECO:0000259" key="8">
    <source>
        <dbReference type="Pfam" id="PF01368"/>
    </source>
</evidence>
<dbReference type="Pfam" id="PF17768">
    <property type="entry name" value="RecJ_OB"/>
    <property type="match status" value="1"/>
</dbReference>
<dbReference type="Pfam" id="PF10141">
    <property type="entry name" value="ssDNA-exonuc_C"/>
    <property type="match status" value="1"/>
</dbReference>
<dbReference type="InterPro" id="IPR001667">
    <property type="entry name" value="DDH_dom"/>
</dbReference>
<feature type="domain" description="RecJ OB" evidence="11">
    <location>
        <begin position="458"/>
        <end position="553"/>
    </location>
</feature>
<dbReference type="Gene3D" id="3.10.310.30">
    <property type="match status" value="1"/>
</dbReference>
<evidence type="ECO:0000256" key="5">
    <source>
        <dbReference type="ARBA" id="ARBA00022839"/>
    </source>
</evidence>
<keyword evidence="13" id="KW-1185">Reference proteome</keyword>
<dbReference type="Pfam" id="PF02272">
    <property type="entry name" value="DHHA1"/>
    <property type="match status" value="1"/>
</dbReference>
<dbReference type="SUPFAM" id="SSF64182">
    <property type="entry name" value="DHH phosphoesterases"/>
    <property type="match status" value="1"/>
</dbReference>
<organism evidence="12 13">
    <name type="scientific">Lapidilactobacillus gannanensis</name>
    <dbReference type="NCBI Taxonomy" id="2486002"/>
    <lineage>
        <taxon>Bacteria</taxon>
        <taxon>Bacillati</taxon>
        <taxon>Bacillota</taxon>
        <taxon>Bacilli</taxon>
        <taxon>Lactobacillales</taxon>
        <taxon>Lactobacillaceae</taxon>
        <taxon>Lapidilactobacillus</taxon>
    </lineage>
</organism>
<proteinExistence type="inferred from homology"/>
<reference evidence="13" key="1">
    <citation type="journal article" date="2019" name="Int. J. Syst. Evol. Microbiol.">
        <title>The Global Catalogue of Microorganisms (GCM) 10K type strain sequencing project: providing services to taxonomists for standard genome sequencing and annotation.</title>
        <authorList>
            <consortium name="The Broad Institute Genomics Platform"/>
            <consortium name="The Broad Institute Genome Sequencing Center for Infectious Disease"/>
            <person name="Wu L."/>
            <person name="Ma J."/>
        </authorList>
    </citation>
    <scope>NUCLEOTIDE SEQUENCE [LARGE SCALE GENOMIC DNA]</scope>
    <source>
        <strain evidence="13">CCM 8937</strain>
    </source>
</reference>
<evidence type="ECO:0000256" key="3">
    <source>
        <dbReference type="ARBA" id="ARBA00022722"/>
    </source>
</evidence>
<dbReference type="InterPro" id="IPR003156">
    <property type="entry name" value="DHHA1_dom"/>
</dbReference>
<evidence type="ECO:0000313" key="13">
    <source>
        <dbReference type="Proteomes" id="UP001597191"/>
    </source>
</evidence>
<feature type="domain" description="Single-stranded-DNA-specific exonuclease RecJ C-terminal" evidence="10">
    <location>
        <begin position="613"/>
        <end position="807"/>
    </location>
</feature>
<dbReference type="InterPro" id="IPR041122">
    <property type="entry name" value="RecJ_OB"/>
</dbReference>
<keyword evidence="6" id="KW-0175">Coiled coil</keyword>
<dbReference type="RefSeq" id="WP_125648649.1">
    <property type="nucleotide sequence ID" value="NZ_JBHTOH010000037.1"/>
</dbReference>
<dbReference type="InterPro" id="IPR038763">
    <property type="entry name" value="DHH_sf"/>
</dbReference>
<dbReference type="InterPro" id="IPR051673">
    <property type="entry name" value="SSDNA_exonuclease_RecJ"/>
</dbReference>
<evidence type="ECO:0000259" key="9">
    <source>
        <dbReference type="Pfam" id="PF02272"/>
    </source>
</evidence>
<keyword evidence="5 12" id="KW-0269">Exonuclease</keyword>
<dbReference type="PANTHER" id="PTHR30255">
    <property type="entry name" value="SINGLE-STRANDED-DNA-SPECIFIC EXONUCLEASE RECJ"/>
    <property type="match status" value="1"/>
</dbReference>
<accession>A0ABW4BLS9</accession>
<comment type="caution">
    <text evidence="12">The sequence shown here is derived from an EMBL/GenBank/DDBJ whole genome shotgun (WGS) entry which is preliminary data.</text>
</comment>
<feature type="region of interest" description="Disordered" evidence="7">
    <location>
        <begin position="567"/>
        <end position="587"/>
    </location>
</feature>
<evidence type="ECO:0000259" key="11">
    <source>
        <dbReference type="Pfam" id="PF17768"/>
    </source>
</evidence>
<feature type="domain" description="DHHA1" evidence="9">
    <location>
        <begin position="342"/>
        <end position="430"/>
    </location>
</feature>
<name>A0ABW4BLS9_9LACO</name>
<sequence>MQEQWQEPEKIEQATIDEIATTLDLPPIIVAIMVNRGFKTSAAIKQFLTVDLNQLTAPDQFNDMTKAVARIESAIENEEKIMIYGDYDADGVTSVSILHEAFMSLGIEVDYYVPSRFTDGYGPNMSRYHEFVEQGYQLLITVDNGITGVAEVAYAQSHGLDVIITDHHDLPAELPEATAIVHPRHPNSHCEFGYFSGAGVAFYLAWGLLGDLPQELIDLAAIGTIGDVMPIVADNRIIVAAGLQQMSQDPRLGILALAKQAKLDLARLTTREVSFGIVPRLNSLGRVGSARPAVALLTTYDETEADQIAQQVEQVNAERQNLVKEVAQAAAATITSSDPAALVVAGEGWAEGVLGIVASRLVDQYHCPTLVLSIDPATQSAKGSGRSVGDFNLFQALNEYRDHFTKFGGHAGAVGLTLPVAAIDGLREHLVQQSTQQQAAINSSADLVVDYRLNAQQLPQLTPALVNDLQRYLGPFGEQNPEPVFEFDQFPWQGWQAIGKTGQTLKARLNADVELIGFRHGAEAQTLNQQTHLKVAGTLGLNIWQNKTKVQITFLAAQSTASSVSQATMPADQSGSTSANSAPTTVAGATTVPTELSGKFPQTEWHWAQHRYQVTDLRRQTFKPQLLQQDWNYICFDQHLAQQLTRKMTTKIYTRPDQLDRTATRSSTLFIDLPLNHQQLTSYLDVLTSPSLYLLFYTSPQRRERLQLQVPQLRLILKEIYQQPAIARPQLPQFAQHCQVTEAQLHFGIQVFSELNFVKMDKERLTANRQAPKTPLLNSATFRRQQALQQSYRQLAMGNLNQLEAFLKTSQKDR</sequence>
<feature type="domain" description="DDH" evidence="8">
    <location>
        <begin position="80"/>
        <end position="224"/>
    </location>
</feature>
<dbReference type="NCBIfam" id="TIGR00644">
    <property type="entry name" value="recJ"/>
    <property type="match status" value="1"/>
</dbReference>
<evidence type="ECO:0000256" key="2">
    <source>
        <dbReference type="ARBA" id="ARBA00019841"/>
    </source>
</evidence>
<keyword evidence="4" id="KW-0378">Hydrolase</keyword>
<dbReference type="Pfam" id="PF01368">
    <property type="entry name" value="DHH"/>
    <property type="match status" value="1"/>
</dbReference>
<comment type="similarity">
    <text evidence="1">Belongs to the RecJ family.</text>
</comment>
<dbReference type="Gene3D" id="3.90.1640.30">
    <property type="match status" value="1"/>
</dbReference>
<evidence type="ECO:0000313" key="12">
    <source>
        <dbReference type="EMBL" id="MFD1411189.1"/>
    </source>
</evidence>
<evidence type="ECO:0000256" key="1">
    <source>
        <dbReference type="ARBA" id="ARBA00005915"/>
    </source>
</evidence>
<evidence type="ECO:0000256" key="7">
    <source>
        <dbReference type="SAM" id="MobiDB-lite"/>
    </source>
</evidence>
<dbReference type="EMBL" id="JBHTOH010000037">
    <property type="protein sequence ID" value="MFD1411189.1"/>
    <property type="molecule type" value="Genomic_DNA"/>
</dbReference>
<dbReference type="GO" id="GO:0004527">
    <property type="term" value="F:exonuclease activity"/>
    <property type="evidence" value="ECO:0007669"/>
    <property type="project" value="UniProtKB-KW"/>
</dbReference>
<dbReference type="InterPro" id="IPR004610">
    <property type="entry name" value="RecJ"/>
</dbReference>
<gene>
    <name evidence="12" type="primary">recJ</name>
    <name evidence="12" type="ORF">ACFQ4R_06195</name>
</gene>
<feature type="coiled-coil region" evidence="6">
    <location>
        <begin position="305"/>
        <end position="332"/>
    </location>
</feature>
<protein>
    <recommendedName>
        <fullName evidence="2">Single-stranded-DNA-specific exonuclease RecJ</fullName>
    </recommendedName>
</protein>